<dbReference type="InterPro" id="IPR005474">
    <property type="entry name" value="Transketolase_N"/>
</dbReference>
<proteinExistence type="predicted"/>
<dbReference type="AlphaFoldDB" id="C5ZZ91"/>
<dbReference type="HOGENOM" id="CLU_009227_4_1_7"/>
<name>C5ZZ91_9HELI</name>
<accession>C5ZZ91</accession>
<dbReference type="CDD" id="cd02012">
    <property type="entry name" value="TPP_TK"/>
    <property type="match status" value="1"/>
</dbReference>
<dbReference type="RefSeq" id="WP_006656793.1">
    <property type="nucleotide sequence ID" value="NZ_CM000776.2"/>
</dbReference>
<protein>
    <submittedName>
        <fullName evidence="2">Transketolase, N-terminal subunit</fullName>
    </submittedName>
</protein>
<dbReference type="Gene3D" id="3.40.50.970">
    <property type="match status" value="1"/>
</dbReference>
<dbReference type="EMBL" id="CM000776">
    <property type="protein sequence ID" value="EES89349.1"/>
    <property type="molecule type" value="Genomic_DNA"/>
</dbReference>
<evidence type="ECO:0000313" key="2">
    <source>
        <dbReference type="EMBL" id="EES89349.1"/>
    </source>
</evidence>
<keyword evidence="3" id="KW-1185">Reference proteome</keyword>
<dbReference type="Proteomes" id="UP000007032">
    <property type="component" value="Chromosome"/>
</dbReference>
<dbReference type="OrthoDB" id="8732661at2"/>
<evidence type="ECO:0000259" key="1">
    <source>
        <dbReference type="Pfam" id="PF00456"/>
    </source>
</evidence>
<organism evidence="2 3">
    <name type="scientific">Helicobacter canadensis MIT 98-5491</name>
    <dbReference type="NCBI Taxonomy" id="537970"/>
    <lineage>
        <taxon>Bacteria</taxon>
        <taxon>Pseudomonadati</taxon>
        <taxon>Campylobacterota</taxon>
        <taxon>Epsilonproteobacteria</taxon>
        <taxon>Campylobacterales</taxon>
        <taxon>Helicobacteraceae</taxon>
        <taxon>Helicobacter</taxon>
    </lineage>
</organism>
<feature type="domain" description="Transketolase N-terminal" evidence="1">
    <location>
        <begin position="3"/>
        <end position="242"/>
    </location>
</feature>
<dbReference type="Pfam" id="PF00456">
    <property type="entry name" value="Transketolase_N"/>
    <property type="match status" value="1"/>
</dbReference>
<sequence length="259" mass="29322">MTQTAKEIRKTILQIANRAKSPHIGSALGCVDILSALYFKVLNLQNYETRDIFILSKAHAAMALYATLYHRDLMNKQTLLGYYQNGGTLPAHTDRNSHAYIEISAGSLGHGLPIGIGMAMAFKKSKEDRKRNVYILMGDGEIQEGSIWEAAMLGSKLKLDNIVVFIDRNDLQGYGRASELVEFEPLEDKWKAFGWDCIRVDGHCEEKIVEAATNRRNRPLCIICDTIKGKGVEFMEDKLEWHYYLVTDEIYSKALEVLK</sequence>
<evidence type="ECO:0000313" key="3">
    <source>
        <dbReference type="Proteomes" id="UP000007032"/>
    </source>
</evidence>
<reference evidence="2 3" key="1">
    <citation type="journal article" date="2009" name="J. Bacteriol.">
        <title>Genome sequence of the emerging pathogen Helicobacter canadensis.</title>
        <authorList>
            <person name="Loman N.J."/>
            <person name="Snyder L.A."/>
            <person name="Linton J.D."/>
            <person name="Langdon R."/>
            <person name="Lawson A.J."/>
            <person name="Weinstock G.M."/>
            <person name="Wren B.W."/>
            <person name="Pallen M.J."/>
        </authorList>
    </citation>
    <scope>NUCLEOTIDE SEQUENCE [LARGE SCALE GENOMIC DNA]</scope>
    <source>
        <strain evidence="2 3">MIT 98-5491</strain>
    </source>
</reference>
<dbReference type="PANTHER" id="PTHR47514">
    <property type="entry name" value="TRANSKETOLASE N-TERMINAL SECTION-RELATED"/>
    <property type="match status" value="1"/>
</dbReference>
<gene>
    <name evidence="2" type="primary">tkt</name>
    <name evidence="2" type="ORF">HCAN_0633</name>
</gene>
<dbReference type="SUPFAM" id="SSF52518">
    <property type="entry name" value="Thiamin diphosphate-binding fold (THDP-binding)"/>
    <property type="match status" value="1"/>
</dbReference>
<dbReference type="eggNOG" id="COG3959">
    <property type="taxonomic scope" value="Bacteria"/>
</dbReference>
<dbReference type="STRING" id="537970.HCAN_0633"/>
<dbReference type="InterPro" id="IPR029061">
    <property type="entry name" value="THDP-binding"/>
</dbReference>
<dbReference type="PANTHER" id="PTHR47514:SF2">
    <property type="entry name" value="TRANSKETOLASE"/>
    <property type="match status" value="1"/>
</dbReference>